<name>A0A834BSP0_ORYME</name>
<dbReference type="SUPFAM" id="SSF48452">
    <property type="entry name" value="TPR-like"/>
    <property type="match status" value="1"/>
</dbReference>
<dbReference type="GO" id="GO:0070034">
    <property type="term" value="F:telomerase RNA binding"/>
    <property type="evidence" value="ECO:0007669"/>
    <property type="project" value="TreeGrafter"/>
</dbReference>
<evidence type="ECO:0000313" key="2">
    <source>
        <dbReference type="EMBL" id="KAF6714804.1"/>
    </source>
</evidence>
<organism evidence="2 3">
    <name type="scientific">Oryzias melastigma</name>
    <name type="common">Marine medaka</name>
    <dbReference type="NCBI Taxonomy" id="30732"/>
    <lineage>
        <taxon>Eukaryota</taxon>
        <taxon>Metazoa</taxon>
        <taxon>Chordata</taxon>
        <taxon>Craniata</taxon>
        <taxon>Vertebrata</taxon>
        <taxon>Euteleostomi</taxon>
        <taxon>Actinopterygii</taxon>
        <taxon>Neopterygii</taxon>
        <taxon>Teleostei</taxon>
        <taxon>Neoteleostei</taxon>
        <taxon>Acanthomorphata</taxon>
        <taxon>Ovalentaria</taxon>
        <taxon>Atherinomorphae</taxon>
        <taxon>Beloniformes</taxon>
        <taxon>Adrianichthyidae</taxon>
        <taxon>Oryziinae</taxon>
        <taxon>Oryzias</taxon>
    </lineage>
</organism>
<protein>
    <submittedName>
        <fullName evidence="2">Protein SMG5</fullName>
    </submittedName>
</protein>
<dbReference type="InterPro" id="IPR011990">
    <property type="entry name" value="TPR-like_helical_dom_sf"/>
</dbReference>
<dbReference type="EMBL" id="WKFB01001203">
    <property type="protein sequence ID" value="KAF6714804.1"/>
    <property type="molecule type" value="Genomic_DNA"/>
</dbReference>
<reference evidence="2" key="1">
    <citation type="journal article" name="BMC Genomics">
        <title>Long-read sequencing and de novo genome assembly of marine medaka (Oryzias melastigma).</title>
        <authorList>
            <person name="Liang P."/>
            <person name="Saqib H.S.A."/>
            <person name="Ni X."/>
            <person name="Shen Y."/>
        </authorList>
    </citation>
    <scope>NUCLEOTIDE SEQUENCE</scope>
    <source>
        <strain evidence="2">Bigg-433</strain>
    </source>
</reference>
<accession>A0A834BSP0</accession>
<sequence>MKDFTGNLGLNSQVTEMLNECEQPGLVQTLLLPEDLTLRHLPALNAAHRRLDFTRRNVSLSPVHECVVRVCCIRSFGHFLTNLEGNILHFNPEAGIFTSVSQSEQDNLLQQAKAQFRMAEEEARQNRLMRDMAQLRLQLEVSQLEGSLQQPKAQSSMSPEKPVPHTSHVKILPLCTAWCPRSELLLVNAFPHAVHV</sequence>
<dbReference type="GO" id="GO:0005697">
    <property type="term" value="C:telomerase holoenzyme complex"/>
    <property type="evidence" value="ECO:0007669"/>
    <property type="project" value="TreeGrafter"/>
</dbReference>
<gene>
    <name evidence="2" type="ORF">FQA47_000007</name>
</gene>
<evidence type="ECO:0000313" key="3">
    <source>
        <dbReference type="Proteomes" id="UP000646548"/>
    </source>
</evidence>
<dbReference type="Proteomes" id="UP000646548">
    <property type="component" value="Unassembled WGS sequence"/>
</dbReference>
<keyword evidence="1" id="KW-0175">Coiled coil</keyword>
<dbReference type="PANTHER" id="PTHR15696">
    <property type="entry name" value="SMG-7 SUPPRESSOR WITH MORPHOLOGICAL EFFECT ON GENITALIA PROTEIN 7"/>
    <property type="match status" value="1"/>
</dbReference>
<dbReference type="GO" id="GO:0000184">
    <property type="term" value="P:nuclear-transcribed mRNA catabolic process, nonsense-mediated decay"/>
    <property type="evidence" value="ECO:0007669"/>
    <property type="project" value="TreeGrafter"/>
</dbReference>
<dbReference type="PANTHER" id="PTHR15696:SF7">
    <property type="entry name" value="NONSENSE-MEDIATED MRNA DECAY FACTOR"/>
    <property type="match status" value="1"/>
</dbReference>
<dbReference type="InterPro" id="IPR045153">
    <property type="entry name" value="Est1/Ebs1-like"/>
</dbReference>
<dbReference type="AlphaFoldDB" id="A0A834BSP0"/>
<proteinExistence type="predicted"/>
<dbReference type="GO" id="GO:0042162">
    <property type="term" value="F:telomeric DNA binding"/>
    <property type="evidence" value="ECO:0007669"/>
    <property type="project" value="TreeGrafter"/>
</dbReference>
<evidence type="ECO:0000256" key="1">
    <source>
        <dbReference type="SAM" id="Coils"/>
    </source>
</evidence>
<feature type="coiled-coil region" evidence="1">
    <location>
        <begin position="102"/>
        <end position="138"/>
    </location>
</feature>
<comment type="caution">
    <text evidence="2">The sequence shown here is derived from an EMBL/GenBank/DDBJ whole genome shotgun (WGS) entry which is preliminary data.</text>
</comment>